<evidence type="ECO:0000313" key="4">
    <source>
        <dbReference type="EMBL" id="TNN42433.1"/>
    </source>
</evidence>
<comment type="caution">
    <text evidence="4">The sequence shown here is derived from an EMBL/GenBank/DDBJ whole genome shotgun (WGS) entry which is preliminary data.</text>
</comment>
<keyword evidence="3" id="KW-0472">Membrane</keyword>
<evidence type="ECO:0000256" key="1">
    <source>
        <dbReference type="ARBA" id="ARBA00007355"/>
    </source>
</evidence>
<reference evidence="4 5" key="1">
    <citation type="submission" date="2019-03" db="EMBL/GenBank/DDBJ databases">
        <title>First draft genome of Liparis tanakae, snailfish: a comprehensive survey of snailfish specific genes.</title>
        <authorList>
            <person name="Kim W."/>
            <person name="Song I."/>
            <person name="Jeong J.-H."/>
            <person name="Kim D."/>
            <person name="Kim S."/>
            <person name="Ryu S."/>
            <person name="Song J.Y."/>
            <person name="Lee S.K."/>
        </authorList>
    </citation>
    <scope>NUCLEOTIDE SEQUENCE [LARGE SCALE GENOMIC DNA]</scope>
    <source>
        <tissue evidence="4">Muscle</tissue>
    </source>
</reference>
<dbReference type="InterPro" id="IPR007763">
    <property type="entry name" value="NDUFA12"/>
</dbReference>
<keyword evidence="3" id="KW-0496">Mitochondrion</keyword>
<evidence type="ECO:0000313" key="5">
    <source>
        <dbReference type="Proteomes" id="UP000314294"/>
    </source>
</evidence>
<dbReference type="PANTHER" id="PTHR12910:SF2">
    <property type="entry name" value="NADH DEHYDROGENASE [UBIQUINONE] 1 ALPHA SUBCOMPLEX SUBUNIT 12"/>
    <property type="match status" value="1"/>
</dbReference>
<dbReference type="GO" id="GO:0006979">
    <property type="term" value="P:response to oxidative stress"/>
    <property type="evidence" value="ECO:0007669"/>
    <property type="project" value="TreeGrafter"/>
</dbReference>
<accession>A0A4Z2FNT3</accession>
<dbReference type="GO" id="GO:0005743">
    <property type="term" value="C:mitochondrial inner membrane"/>
    <property type="evidence" value="ECO:0007669"/>
    <property type="project" value="UniProtKB-SubCell"/>
</dbReference>
<evidence type="ECO:0000256" key="2">
    <source>
        <dbReference type="ARBA" id="ARBA00040285"/>
    </source>
</evidence>
<comment type="subunit">
    <text evidence="3">Complex I is composed of 45 different subunits.</text>
</comment>
<dbReference type="GO" id="GO:0045271">
    <property type="term" value="C:respiratory chain complex I"/>
    <property type="evidence" value="ECO:0007669"/>
    <property type="project" value="InterPro"/>
</dbReference>
<gene>
    <name evidence="4" type="primary">Ndufa12</name>
    <name evidence="4" type="ORF">EYF80_047402</name>
</gene>
<dbReference type="Proteomes" id="UP000314294">
    <property type="component" value="Unassembled WGS sequence"/>
</dbReference>
<organism evidence="4 5">
    <name type="scientific">Liparis tanakae</name>
    <name type="common">Tanaka's snailfish</name>
    <dbReference type="NCBI Taxonomy" id="230148"/>
    <lineage>
        <taxon>Eukaryota</taxon>
        <taxon>Metazoa</taxon>
        <taxon>Chordata</taxon>
        <taxon>Craniata</taxon>
        <taxon>Vertebrata</taxon>
        <taxon>Euteleostomi</taxon>
        <taxon>Actinopterygii</taxon>
        <taxon>Neopterygii</taxon>
        <taxon>Teleostei</taxon>
        <taxon>Neoteleostei</taxon>
        <taxon>Acanthomorphata</taxon>
        <taxon>Eupercaria</taxon>
        <taxon>Perciformes</taxon>
        <taxon>Cottioidei</taxon>
        <taxon>Cottales</taxon>
        <taxon>Liparidae</taxon>
        <taxon>Liparis</taxon>
    </lineage>
</organism>
<comment type="function">
    <text evidence="3">Accessory subunit of the mitochondrial membrane respiratory chain NADH dehydrogenase (Complex I), that is believed not to be involved in catalysis. Complex I functions in the transfer of electrons from NADH to the respiratory chain. The immediate electron acceptor for the enzyme is believed to be ubiquinone.</text>
</comment>
<proteinExistence type="inferred from homology"/>
<dbReference type="OrthoDB" id="274641at2759"/>
<comment type="similarity">
    <text evidence="1 3">Belongs to the complex I NDUFA12 subunit family.</text>
</comment>
<keyword evidence="3" id="KW-0813">Transport</keyword>
<dbReference type="AlphaFoldDB" id="A0A4Z2FNT3"/>
<keyword evidence="5" id="KW-1185">Reference proteome</keyword>
<protein>
    <recommendedName>
        <fullName evidence="2 3">NADH dehydrogenase [ubiquinone] 1 alpha subcomplex subunit 12</fullName>
    </recommendedName>
</protein>
<keyword evidence="3" id="KW-0249">Electron transport</keyword>
<keyword evidence="4" id="KW-0830">Ubiquinone</keyword>
<keyword evidence="3" id="KW-0999">Mitochondrion inner membrane</keyword>
<dbReference type="EMBL" id="SRLO01001036">
    <property type="protein sequence ID" value="TNN42433.1"/>
    <property type="molecule type" value="Genomic_DNA"/>
</dbReference>
<evidence type="ECO:0000256" key="3">
    <source>
        <dbReference type="RuleBase" id="RU363103"/>
    </source>
</evidence>
<dbReference type="Pfam" id="PF05071">
    <property type="entry name" value="NDUFA12"/>
    <property type="match status" value="1"/>
</dbReference>
<dbReference type="PANTHER" id="PTHR12910">
    <property type="entry name" value="NADH-UBIQUINONE OXIDOREDUCTASE SUBUNIT B17.2"/>
    <property type="match status" value="1"/>
</dbReference>
<comment type="subcellular location">
    <subcellularLocation>
        <location evidence="3">Mitochondrion inner membrane</location>
        <topology evidence="3">Peripheral membrane protein</topology>
        <orientation evidence="3">Matrix side</orientation>
    </subcellularLocation>
</comment>
<keyword evidence="3" id="KW-0679">Respiratory chain</keyword>
<sequence>MAEYANLVRRAFEQVRGHGGIRGFCLQMLRMQDAKVGALIGVDKYGNKYYEDKKYFFGRHRWVIYTKEMNGKNTMWDLDASMVPSEWHGWLHCMTENPPTTHPPVPRKYLAQVHQFNVSADPERYVPFPTTKKKIHEWVPPAAGAQ</sequence>
<name>A0A4Z2FNT3_9TELE</name>